<feature type="compositionally biased region" description="Low complexity" evidence="1">
    <location>
        <begin position="17"/>
        <end position="27"/>
    </location>
</feature>
<organism evidence="2 3">
    <name type="scientific">Piloderma croceum (strain F 1598)</name>
    <dbReference type="NCBI Taxonomy" id="765440"/>
    <lineage>
        <taxon>Eukaryota</taxon>
        <taxon>Fungi</taxon>
        <taxon>Dikarya</taxon>
        <taxon>Basidiomycota</taxon>
        <taxon>Agaricomycotina</taxon>
        <taxon>Agaricomycetes</taxon>
        <taxon>Agaricomycetidae</taxon>
        <taxon>Atheliales</taxon>
        <taxon>Atheliaceae</taxon>
        <taxon>Piloderma</taxon>
    </lineage>
</organism>
<feature type="region of interest" description="Disordered" evidence="1">
    <location>
        <begin position="1"/>
        <end position="33"/>
    </location>
</feature>
<reference evidence="3" key="2">
    <citation type="submission" date="2015-01" db="EMBL/GenBank/DDBJ databases">
        <title>Evolutionary Origins and Diversification of the Mycorrhizal Mutualists.</title>
        <authorList>
            <consortium name="DOE Joint Genome Institute"/>
            <consortium name="Mycorrhizal Genomics Consortium"/>
            <person name="Kohler A."/>
            <person name="Kuo A."/>
            <person name="Nagy L.G."/>
            <person name="Floudas D."/>
            <person name="Copeland A."/>
            <person name="Barry K.W."/>
            <person name="Cichocki N."/>
            <person name="Veneault-Fourrey C."/>
            <person name="LaButti K."/>
            <person name="Lindquist E.A."/>
            <person name="Lipzen A."/>
            <person name="Lundell T."/>
            <person name="Morin E."/>
            <person name="Murat C."/>
            <person name="Riley R."/>
            <person name="Ohm R."/>
            <person name="Sun H."/>
            <person name="Tunlid A."/>
            <person name="Henrissat B."/>
            <person name="Grigoriev I.V."/>
            <person name="Hibbett D.S."/>
            <person name="Martin F."/>
        </authorList>
    </citation>
    <scope>NUCLEOTIDE SEQUENCE [LARGE SCALE GENOMIC DNA]</scope>
    <source>
        <strain evidence="3">F 1598</strain>
    </source>
</reference>
<dbReference type="EMBL" id="KN832990">
    <property type="protein sequence ID" value="KIM83685.1"/>
    <property type="molecule type" value="Genomic_DNA"/>
</dbReference>
<gene>
    <name evidence="2" type="ORF">PILCRDRAFT_7092</name>
</gene>
<evidence type="ECO:0000256" key="1">
    <source>
        <dbReference type="SAM" id="MobiDB-lite"/>
    </source>
</evidence>
<dbReference type="AlphaFoldDB" id="A0A0C3FH53"/>
<dbReference type="STRING" id="765440.A0A0C3FH53"/>
<reference evidence="2 3" key="1">
    <citation type="submission" date="2014-04" db="EMBL/GenBank/DDBJ databases">
        <authorList>
            <consortium name="DOE Joint Genome Institute"/>
            <person name="Kuo A."/>
            <person name="Tarkka M."/>
            <person name="Buscot F."/>
            <person name="Kohler A."/>
            <person name="Nagy L.G."/>
            <person name="Floudas D."/>
            <person name="Copeland A."/>
            <person name="Barry K.W."/>
            <person name="Cichocki N."/>
            <person name="Veneault-Fourrey C."/>
            <person name="LaButti K."/>
            <person name="Lindquist E.A."/>
            <person name="Lipzen A."/>
            <person name="Lundell T."/>
            <person name="Morin E."/>
            <person name="Murat C."/>
            <person name="Sun H."/>
            <person name="Tunlid A."/>
            <person name="Henrissat B."/>
            <person name="Grigoriev I.V."/>
            <person name="Hibbett D.S."/>
            <person name="Martin F."/>
            <person name="Nordberg H.P."/>
            <person name="Cantor M.N."/>
            <person name="Hua S.X."/>
        </authorList>
    </citation>
    <scope>NUCLEOTIDE SEQUENCE [LARGE SCALE GENOMIC DNA]</scope>
    <source>
        <strain evidence="2 3">F 1598</strain>
    </source>
</reference>
<accession>A0A0C3FH53</accession>
<sequence>MLQPPLSGRRTASDCNTGSSSTSTSTTDVNNSIACTPDRVPALTIKERALLVEHEGCFKCRHFYTSHRLSDCPDDFPDKTSYVTLTDADALTAKRKQVKKEKPAKTAAIIPMPAAVVMPSAVLGEGSDSDDVTASSIKSIHALIDHGSDAVLIDPVLVDRMQLKHRRLPALKEVVMAVGGGK</sequence>
<name>A0A0C3FH53_PILCF</name>
<dbReference type="OrthoDB" id="2369050at2759"/>
<dbReference type="Proteomes" id="UP000054166">
    <property type="component" value="Unassembled WGS sequence"/>
</dbReference>
<dbReference type="HOGENOM" id="CLU_1482547_0_0_1"/>
<proteinExistence type="predicted"/>
<keyword evidence="3" id="KW-1185">Reference proteome</keyword>
<evidence type="ECO:0000313" key="3">
    <source>
        <dbReference type="Proteomes" id="UP000054166"/>
    </source>
</evidence>
<dbReference type="InParanoid" id="A0A0C3FH53"/>
<evidence type="ECO:0000313" key="2">
    <source>
        <dbReference type="EMBL" id="KIM83685.1"/>
    </source>
</evidence>
<protein>
    <submittedName>
        <fullName evidence="2">Uncharacterized protein</fullName>
    </submittedName>
</protein>